<comment type="caution">
    <text evidence="6">The sequence shown here is derived from an EMBL/GenBank/DDBJ whole genome shotgun (WGS) entry which is preliminary data.</text>
</comment>
<keyword evidence="7" id="KW-1185">Reference proteome</keyword>
<dbReference type="PROSITE" id="PS50931">
    <property type="entry name" value="HTH_LYSR"/>
    <property type="match status" value="1"/>
</dbReference>
<dbReference type="InterPro" id="IPR036390">
    <property type="entry name" value="WH_DNA-bd_sf"/>
</dbReference>
<dbReference type="SUPFAM" id="SSF53850">
    <property type="entry name" value="Periplasmic binding protein-like II"/>
    <property type="match status" value="1"/>
</dbReference>
<evidence type="ECO:0000313" key="7">
    <source>
        <dbReference type="Proteomes" id="UP001168167"/>
    </source>
</evidence>
<dbReference type="Pfam" id="PF00126">
    <property type="entry name" value="HTH_1"/>
    <property type="match status" value="1"/>
</dbReference>
<sequence length="321" mass="36554">MTEKKDNDPMRHVSLYPLTAIRVFREAVKENSFTGAASRLNVTQSAVSQRIKQIEEHIGSPLFLRQKHKLTLTEEGRFLYEASDEALESIARAVNGIISGNIAHRIVFGVLASFASKWLIPRLNRFYACEPSIQMTIRSVNHTIDVEHENAELAVVNLPSPPVAPSLSWQLLWREQLFAVCSPAYLEHIDKPLREPADLRHHTLLHDETEVSSSRNLNWKTWLQHTDAADTVDLRWGHFFTQSDLALQAAVEGQGIALARSSLVMEDMRQQRLVDPFDFKINADSSCYVYGLKSTWDIPKIVQLRRWLGNEAAADYQLLEK</sequence>
<dbReference type="InterPro" id="IPR058163">
    <property type="entry name" value="LysR-type_TF_proteobact-type"/>
</dbReference>
<evidence type="ECO:0000313" key="6">
    <source>
        <dbReference type="EMBL" id="MDM5147175.1"/>
    </source>
</evidence>
<feature type="domain" description="HTH lysR-type" evidence="5">
    <location>
        <begin position="16"/>
        <end position="73"/>
    </location>
</feature>
<dbReference type="InterPro" id="IPR000847">
    <property type="entry name" value="LysR_HTH_N"/>
</dbReference>
<dbReference type="EMBL" id="JANQAO010000001">
    <property type="protein sequence ID" value="MDM5147175.1"/>
    <property type="molecule type" value="Genomic_DNA"/>
</dbReference>
<accession>A0ABT7QKQ3</accession>
<dbReference type="Pfam" id="PF03466">
    <property type="entry name" value="LysR_substrate"/>
    <property type="match status" value="1"/>
</dbReference>
<evidence type="ECO:0000259" key="5">
    <source>
        <dbReference type="PROSITE" id="PS50931"/>
    </source>
</evidence>
<dbReference type="SUPFAM" id="SSF46785">
    <property type="entry name" value="Winged helix' DNA-binding domain"/>
    <property type="match status" value="1"/>
</dbReference>
<dbReference type="Proteomes" id="UP001168167">
    <property type="component" value="Unassembled WGS sequence"/>
</dbReference>
<keyword evidence="2" id="KW-0805">Transcription regulation</keyword>
<dbReference type="Gene3D" id="3.40.190.10">
    <property type="entry name" value="Periplasmic binding protein-like II"/>
    <property type="match status" value="2"/>
</dbReference>
<gene>
    <name evidence="6" type="ORF">NQX30_02125</name>
</gene>
<evidence type="ECO:0000256" key="2">
    <source>
        <dbReference type="ARBA" id="ARBA00023015"/>
    </source>
</evidence>
<evidence type="ECO:0000256" key="3">
    <source>
        <dbReference type="ARBA" id="ARBA00023125"/>
    </source>
</evidence>
<name>A0ABT7QKQ3_9GAMM</name>
<comment type="similarity">
    <text evidence="1">Belongs to the LysR transcriptional regulatory family.</text>
</comment>
<dbReference type="InterPro" id="IPR036388">
    <property type="entry name" value="WH-like_DNA-bd_sf"/>
</dbReference>
<keyword evidence="3" id="KW-0238">DNA-binding</keyword>
<reference evidence="6" key="2">
    <citation type="journal article" date="2023" name="Microbiome">
        <title>Synthase-selected sorting approach identifies a beta-lactone synthase in a nudibranch symbiotic bacterium.</title>
        <authorList>
            <person name="Dzunkova M."/>
            <person name="La Clair J.J."/>
            <person name="Tyml T."/>
            <person name="Doud D."/>
            <person name="Schulz F."/>
            <person name="Piquer-Esteban S."/>
            <person name="Porcel Sanchis D."/>
            <person name="Osborn A."/>
            <person name="Robinson D."/>
            <person name="Louie K.B."/>
            <person name="Bowen B.P."/>
            <person name="Bowers R.M."/>
            <person name="Lee J."/>
            <person name="Arnau V."/>
            <person name="Diaz-Villanueva W."/>
            <person name="Stepanauskas R."/>
            <person name="Gosliner T."/>
            <person name="Date S.V."/>
            <person name="Northen T.R."/>
            <person name="Cheng J.F."/>
            <person name="Burkart M.D."/>
            <person name="Woyke T."/>
        </authorList>
    </citation>
    <scope>NUCLEOTIDE SEQUENCE</scope>
    <source>
        <strain evidence="6">Df01</strain>
    </source>
</reference>
<organism evidence="6 7">
    <name type="scientific">Candidatus Doriopsillibacter californiensis</name>
    <dbReference type="NCBI Taxonomy" id="2970740"/>
    <lineage>
        <taxon>Bacteria</taxon>
        <taxon>Pseudomonadati</taxon>
        <taxon>Pseudomonadota</taxon>
        <taxon>Gammaproteobacteria</taxon>
        <taxon>Candidatus Tethybacterales</taxon>
        <taxon>Candidatus Persebacteraceae</taxon>
        <taxon>Candidatus Doriopsillibacter</taxon>
    </lineage>
</organism>
<proteinExistence type="inferred from homology"/>
<dbReference type="CDD" id="cd08432">
    <property type="entry name" value="PBP2_GcdR_TrpI_HvrB_AmpR_like"/>
    <property type="match status" value="1"/>
</dbReference>
<protein>
    <submittedName>
        <fullName evidence="6">LysR substrate-binding domain-containing protein</fullName>
    </submittedName>
</protein>
<evidence type="ECO:0000256" key="4">
    <source>
        <dbReference type="ARBA" id="ARBA00023163"/>
    </source>
</evidence>
<dbReference type="PANTHER" id="PTHR30537:SF74">
    <property type="entry name" value="HTH-TYPE TRANSCRIPTIONAL REGULATOR TRPI"/>
    <property type="match status" value="1"/>
</dbReference>
<reference evidence="6" key="1">
    <citation type="submission" date="2022-08" db="EMBL/GenBank/DDBJ databases">
        <authorList>
            <person name="Dzunkova M."/>
            <person name="La Clair J."/>
            <person name="Tyml T."/>
            <person name="Doud D."/>
            <person name="Schulz F."/>
            <person name="Piquer S."/>
            <person name="Porcel Sanchis D."/>
            <person name="Osborn A."/>
            <person name="Robinson D."/>
            <person name="Louie K.B."/>
            <person name="Bowen B.P."/>
            <person name="Bowers R."/>
            <person name="Lee J."/>
            <person name="Arnau Llombart V."/>
            <person name="Diaz Villanueva W."/>
            <person name="Gosliner T."/>
            <person name="Northen T."/>
            <person name="Cheng J.-F."/>
            <person name="Burkart M.D."/>
            <person name="Woyke T."/>
        </authorList>
    </citation>
    <scope>NUCLEOTIDE SEQUENCE</scope>
    <source>
        <strain evidence="6">Df01</strain>
    </source>
</reference>
<dbReference type="Gene3D" id="1.10.10.10">
    <property type="entry name" value="Winged helix-like DNA-binding domain superfamily/Winged helix DNA-binding domain"/>
    <property type="match status" value="1"/>
</dbReference>
<keyword evidence="4" id="KW-0804">Transcription</keyword>
<dbReference type="PRINTS" id="PR00039">
    <property type="entry name" value="HTHLYSR"/>
</dbReference>
<evidence type="ECO:0000256" key="1">
    <source>
        <dbReference type="ARBA" id="ARBA00009437"/>
    </source>
</evidence>
<dbReference type="PANTHER" id="PTHR30537">
    <property type="entry name" value="HTH-TYPE TRANSCRIPTIONAL REGULATOR"/>
    <property type="match status" value="1"/>
</dbReference>
<dbReference type="InterPro" id="IPR005119">
    <property type="entry name" value="LysR_subst-bd"/>
</dbReference>